<proteinExistence type="inferred from homology"/>
<dbReference type="EC" id="3.4.11.-" evidence="10"/>
<gene>
    <name evidence="11" type="ORF">LZC95_38430</name>
</gene>
<dbReference type="InterPro" id="IPR001948">
    <property type="entry name" value="Peptidase_M18"/>
</dbReference>
<organism evidence="11 12">
    <name type="scientific">Pendulispora brunnea</name>
    <dbReference type="NCBI Taxonomy" id="2905690"/>
    <lineage>
        <taxon>Bacteria</taxon>
        <taxon>Pseudomonadati</taxon>
        <taxon>Myxococcota</taxon>
        <taxon>Myxococcia</taxon>
        <taxon>Myxococcales</taxon>
        <taxon>Sorangiineae</taxon>
        <taxon>Pendulisporaceae</taxon>
        <taxon>Pendulispora</taxon>
    </lineage>
</organism>
<reference evidence="11 12" key="1">
    <citation type="submission" date="2021-12" db="EMBL/GenBank/DDBJ databases">
        <title>Discovery of the Pendulisporaceae a myxobacterial family with distinct sporulation behavior and unique specialized metabolism.</title>
        <authorList>
            <person name="Garcia R."/>
            <person name="Popoff A."/>
            <person name="Bader C.D."/>
            <person name="Loehr J."/>
            <person name="Walesch S."/>
            <person name="Walt C."/>
            <person name="Boldt J."/>
            <person name="Bunk B."/>
            <person name="Haeckl F.J.F.P.J."/>
            <person name="Gunesch A.P."/>
            <person name="Birkelbach J."/>
            <person name="Nuebel U."/>
            <person name="Pietschmann T."/>
            <person name="Bach T."/>
            <person name="Mueller R."/>
        </authorList>
    </citation>
    <scope>NUCLEOTIDE SEQUENCE [LARGE SCALE GENOMIC DNA]</scope>
    <source>
        <strain evidence="11 12">MSr12523</strain>
    </source>
</reference>
<dbReference type="GO" id="GO:0004177">
    <property type="term" value="F:aminopeptidase activity"/>
    <property type="evidence" value="ECO:0007669"/>
    <property type="project" value="UniProtKB-KW"/>
</dbReference>
<keyword evidence="5 9" id="KW-0479">Metal-binding</keyword>
<keyword evidence="7 9" id="KW-0862">Zinc</keyword>
<keyword evidence="12" id="KW-1185">Reference proteome</keyword>
<evidence type="ECO:0000256" key="1">
    <source>
        <dbReference type="ARBA" id="ARBA00001947"/>
    </source>
</evidence>
<evidence type="ECO:0000256" key="8">
    <source>
        <dbReference type="ARBA" id="ARBA00023049"/>
    </source>
</evidence>
<dbReference type="CDD" id="cd05658">
    <property type="entry name" value="M18_DAP"/>
    <property type="match status" value="1"/>
</dbReference>
<keyword evidence="8 9" id="KW-0482">Metalloprotease</keyword>
<dbReference type="PANTHER" id="PTHR28570:SF3">
    <property type="entry name" value="ASPARTYL AMINOPEPTIDASE"/>
    <property type="match status" value="1"/>
</dbReference>
<dbReference type="NCBIfam" id="NF002759">
    <property type="entry name" value="PRK02813.1"/>
    <property type="match status" value="1"/>
</dbReference>
<evidence type="ECO:0000256" key="3">
    <source>
        <dbReference type="ARBA" id="ARBA00022438"/>
    </source>
</evidence>
<keyword evidence="4 9" id="KW-0645">Protease</keyword>
<dbReference type="PRINTS" id="PR00932">
    <property type="entry name" value="AMINO1PTASE"/>
</dbReference>
<dbReference type="Gene3D" id="2.30.250.10">
    <property type="entry name" value="Aminopeptidase i, Domain 2"/>
    <property type="match status" value="1"/>
</dbReference>
<comment type="cofactor">
    <cofactor evidence="1 10">
        <name>Zn(2+)</name>
        <dbReference type="ChEBI" id="CHEBI:29105"/>
    </cofactor>
</comment>
<evidence type="ECO:0000256" key="5">
    <source>
        <dbReference type="ARBA" id="ARBA00022723"/>
    </source>
</evidence>
<evidence type="ECO:0000313" key="12">
    <source>
        <dbReference type="Proteomes" id="UP001379533"/>
    </source>
</evidence>
<dbReference type="RefSeq" id="WP_394842938.1">
    <property type="nucleotide sequence ID" value="NZ_CP089982.1"/>
</dbReference>
<evidence type="ECO:0000256" key="4">
    <source>
        <dbReference type="ARBA" id="ARBA00022670"/>
    </source>
</evidence>
<evidence type="ECO:0000256" key="7">
    <source>
        <dbReference type="ARBA" id="ARBA00022833"/>
    </source>
</evidence>
<evidence type="ECO:0000256" key="2">
    <source>
        <dbReference type="ARBA" id="ARBA00008290"/>
    </source>
</evidence>
<name>A0ABZ2K0Q7_9BACT</name>
<dbReference type="SUPFAM" id="SSF53187">
    <property type="entry name" value="Zn-dependent exopeptidases"/>
    <property type="match status" value="1"/>
</dbReference>
<evidence type="ECO:0000256" key="6">
    <source>
        <dbReference type="ARBA" id="ARBA00022801"/>
    </source>
</evidence>
<evidence type="ECO:0000256" key="9">
    <source>
        <dbReference type="RuleBase" id="RU004386"/>
    </source>
</evidence>
<dbReference type="Pfam" id="PF02127">
    <property type="entry name" value="Peptidase_M18"/>
    <property type="match status" value="1"/>
</dbReference>
<accession>A0ABZ2K0Q7</accession>
<keyword evidence="6 9" id="KW-0378">Hydrolase</keyword>
<protein>
    <recommendedName>
        <fullName evidence="10">M18 family aminopeptidase</fullName>
        <ecNumber evidence="10">3.4.11.-</ecNumber>
    </recommendedName>
</protein>
<dbReference type="InterPro" id="IPR023358">
    <property type="entry name" value="Peptidase_M18_dom2"/>
</dbReference>
<evidence type="ECO:0000256" key="10">
    <source>
        <dbReference type="RuleBase" id="RU004387"/>
    </source>
</evidence>
<keyword evidence="3 9" id="KW-0031">Aminopeptidase</keyword>
<comment type="similarity">
    <text evidence="2 9">Belongs to the peptidase M18 family.</text>
</comment>
<dbReference type="Gene3D" id="3.40.630.10">
    <property type="entry name" value="Zn peptidases"/>
    <property type="match status" value="1"/>
</dbReference>
<evidence type="ECO:0000313" key="11">
    <source>
        <dbReference type="EMBL" id="WXA92321.1"/>
    </source>
</evidence>
<dbReference type="SUPFAM" id="SSF101821">
    <property type="entry name" value="Aminopeptidase/glucanase lid domain"/>
    <property type="match status" value="1"/>
</dbReference>
<dbReference type="EMBL" id="CP089982">
    <property type="protein sequence ID" value="WXA92321.1"/>
    <property type="molecule type" value="Genomic_DNA"/>
</dbReference>
<dbReference type="PANTHER" id="PTHR28570">
    <property type="entry name" value="ASPARTYL AMINOPEPTIDASE"/>
    <property type="match status" value="1"/>
</dbReference>
<sequence>MDILKDLLAFLRNSPTPYHAVESAATRLTSAGFRALLETDSWADLAPGKYFVSHGESALVAFIIPAARNVSGFRLVGAHTDSPNLRLKPKPEYKKEGYAQLGVEVYGGALLNSWLDRDLSLAGRVLVRTEGKLESKLVRFDRPLCRVPQLAIHLDRDVSDKGLVLNKQEHLAPIIGLADGTSADIAELCARELHIEKANIVATDLMLYDIVPPTVGGADGEFLFSARLDNQAMCHAAIVALIDAAENADKQAVVPLAVLFDHEEVGSESATGAGSAFLARDLERIALGLGKSIDEMHRTFAGSLCVSADMAHAVHPNYVERHEARHRPALNGGPVIKVNSQQRYATSAKTAALFHELCRAADVPVQSYAHRTDLPCGSTIGPITAAKLGIPTVDVGNPMLSMHSIRELGGTKDPERMTKVLTRFYAVTDY</sequence>
<dbReference type="Proteomes" id="UP001379533">
    <property type="component" value="Chromosome"/>
</dbReference>